<accession>A0AAV7MGN4</accession>
<dbReference type="AlphaFoldDB" id="A0AAV7MGN4"/>
<organism evidence="2 3">
    <name type="scientific">Pleurodeles waltl</name>
    <name type="common">Iberian ribbed newt</name>
    <dbReference type="NCBI Taxonomy" id="8319"/>
    <lineage>
        <taxon>Eukaryota</taxon>
        <taxon>Metazoa</taxon>
        <taxon>Chordata</taxon>
        <taxon>Craniata</taxon>
        <taxon>Vertebrata</taxon>
        <taxon>Euteleostomi</taxon>
        <taxon>Amphibia</taxon>
        <taxon>Batrachia</taxon>
        <taxon>Caudata</taxon>
        <taxon>Salamandroidea</taxon>
        <taxon>Salamandridae</taxon>
        <taxon>Pleurodelinae</taxon>
        <taxon>Pleurodeles</taxon>
    </lineage>
</organism>
<feature type="region of interest" description="Disordered" evidence="1">
    <location>
        <begin position="27"/>
        <end position="79"/>
    </location>
</feature>
<sequence>MLRGRAAPRFCVSACQLLYSRSPSFLLRDLRRSPPPPASQKLRSRGPLPATRATRSEQVRNLLTESTPCTPTDPLGPFEAKNKEKRLSLGQVVPLAHTQSWASQSK</sequence>
<evidence type="ECO:0000256" key="1">
    <source>
        <dbReference type="SAM" id="MobiDB-lite"/>
    </source>
</evidence>
<dbReference type="EMBL" id="JANPWB010000014">
    <property type="protein sequence ID" value="KAJ1099350.1"/>
    <property type="molecule type" value="Genomic_DNA"/>
</dbReference>
<comment type="caution">
    <text evidence="2">The sequence shown here is derived from an EMBL/GenBank/DDBJ whole genome shotgun (WGS) entry which is preliminary data.</text>
</comment>
<evidence type="ECO:0000313" key="3">
    <source>
        <dbReference type="Proteomes" id="UP001066276"/>
    </source>
</evidence>
<dbReference type="Proteomes" id="UP001066276">
    <property type="component" value="Chromosome 10"/>
</dbReference>
<protein>
    <submittedName>
        <fullName evidence="2">Uncharacterized protein</fullName>
    </submittedName>
</protein>
<reference evidence="2" key="1">
    <citation type="journal article" date="2022" name="bioRxiv">
        <title>Sequencing and chromosome-scale assembly of the giantPleurodeles waltlgenome.</title>
        <authorList>
            <person name="Brown T."/>
            <person name="Elewa A."/>
            <person name="Iarovenko S."/>
            <person name="Subramanian E."/>
            <person name="Araus A.J."/>
            <person name="Petzold A."/>
            <person name="Susuki M."/>
            <person name="Suzuki K.-i.T."/>
            <person name="Hayashi T."/>
            <person name="Toyoda A."/>
            <person name="Oliveira C."/>
            <person name="Osipova E."/>
            <person name="Leigh N.D."/>
            <person name="Simon A."/>
            <person name="Yun M.H."/>
        </authorList>
    </citation>
    <scope>NUCLEOTIDE SEQUENCE</scope>
    <source>
        <strain evidence="2">20211129_DDA</strain>
        <tissue evidence="2">Liver</tissue>
    </source>
</reference>
<gene>
    <name evidence="2" type="ORF">NDU88_004452</name>
</gene>
<proteinExistence type="predicted"/>
<keyword evidence="3" id="KW-1185">Reference proteome</keyword>
<name>A0AAV7MGN4_PLEWA</name>
<feature type="compositionally biased region" description="Polar residues" evidence="1">
    <location>
        <begin position="59"/>
        <end position="70"/>
    </location>
</feature>
<evidence type="ECO:0000313" key="2">
    <source>
        <dbReference type="EMBL" id="KAJ1099350.1"/>
    </source>
</evidence>